<evidence type="ECO:0000313" key="7">
    <source>
        <dbReference type="EMBL" id="OSC98349.1"/>
    </source>
</evidence>
<protein>
    <recommendedName>
        <fullName evidence="3">DNA mismatch repair protein PMS1</fullName>
    </recommendedName>
</protein>
<dbReference type="InterPro" id="IPR042121">
    <property type="entry name" value="MutL_C_regsub"/>
</dbReference>
<dbReference type="EMBL" id="KZ084139">
    <property type="protein sequence ID" value="OSC98349.1"/>
    <property type="molecule type" value="Genomic_DNA"/>
</dbReference>
<dbReference type="InterPro" id="IPR014762">
    <property type="entry name" value="DNA_mismatch_repair_CS"/>
</dbReference>
<dbReference type="Gene3D" id="3.30.1370.100">
    <property type="entry name" value="MutL, C-terminal domain, regulatory subdomain"/>
    <property type="match status" value="1"/>
</dbReference>
<dbReference type="InterPro" id="IPR036890">
    <property type="entry name" value="HATPase_C_sf"/>
</dbReference>
<dbReference type="Gene3D" id="3.30.230.10">
    <property type="match status" value="1"/>
</dbReference>
<dbReference type="SUPFAM" id="SSF54211">
    <property type="entry name" value="Ribosomal protein S5 domain 2-like"/>
    <property type="match status" value="1"/>
</dbReference>
<dbReference type="PROSITE" id="PS00058">
    <property type="entry name" value="DNA_MISMATCH_REPAIR_1"/>
    <property type="match status" value="1"/>
</dbReference>
<dbReference type="SMART" id="SM01340">
    <property type="entry name" value="DNA_mis_repair"/>
    <property type="match status" value="1"/>
</dbReference>
<evidence type="ECO:0000256" key="4">
    <source>
        <dbReference type="SAM" id="MobiDB-lite"/>
    </source>
</evidence>
<dbReference type="Proteomes" id="UP000193067">
    <property type="component" value="Unassembled WGS sequence"/>
</dbReference>
<dbReference type="CDD" id="cd16926">
    <property type="entry name" value="HATPase_MutL-MLH-PMS-like"/>
    <property type="match status" value="1"/>
</dbReference>
<dbReference type="Pfam" id="PF08676">
    <property type="entry name" value="MutL_C"/>
    <property type="match status" value="1"/>
</dbReference>
<dbReference type="InterPro" id="IPR013507">
    <property type="entry name" value="DNA_mismatch_S5_2-like"/>
</dbReference>
<feature type="compositionally biased region" description="Polar residues" evidence="4">
    <location>
        <begin position="790"/>
        <end position="808"/>
    </location>
</feature>
<feature type="compositionally biased region" description="Polar residues" evidence="4">
    <location>
        <begin position="586"/>
        <end position="618"/>
    </location>
</feature>
<dbReference type="FunFam" id="3.30.565.10:FF:000014">
    <property type="entry name" value="Mismatch repair endonuclease pms1, putative"/>
    <property type="match status" value="1"/>
</dbReference>
<dbReference type="FunFam" id="3.30.1370.100:FF:000001">
    <property type="entry name" value="Mismatch repair endonuclease pms1, putative"/>
    <property type="match status" value="1"/>
</dbReference>
<dbReference type="OrthoDB" id="10263226at2759"/>
<dbReference type="InterPro" id="IPR020568">
    <property type="entry name" value="Ribosomal_Su5_D2-typ_SF"/>
</dbReference>
<dbReference type="InterPro" id="IPR038973">
    <property type="entry name" value="MutL/Mlh/Pms-like"/>
</dbReference>
<dbReference type="SUPFAM" id="SSF55874">
    <property type="entry name" value="ATPase domain of HSP90 chaperone/DNA topoisomerase II/histidine kinase"/>
    <property type="match status" value="1"/>
</dbReference>
<dbReference type="SMART" id="SM00853">
    <property type="entry name" value="MutL_C"/>
    <property type="match status" value="1"/>
</dbReference>
<dbReference type="InterPro" id="IPR037198">
    <property type="entry name" value="MutL_C_sf"/>
</dbReference>
<dbReference type="GO" id="GO:0030983">
    <property type="term" value="F:mismatched DNA binding"/>
    <property type="evidence" value="ECO:0007669"/>
    <property type="project" value="InterPro"/>
</dbReference>
<reference evidence="7 8" key="1">
    <citation type="journal article" date="2015" name="Biotechnol. Biofuels">
        <title>Enhanced degradation of softwood versus hardwood by the white-rot fungus Pycnoporus coccineus.</title>
        <authorList>
            <person name="Couturier M."/>
            <person name="Navarro D."/>
            <person name="Chevret D."/>
            <person name="Henrissat B."/>
            <person name="Piumi F."/>
            <person name="Ruiz-Duenas F.J."/>
            <person name="Martinez A.T."/>
            <person name="Grigoriev I.V."/>
            <person name="Riley R."/>
            <person name="Lipzen A."/>
            <person name="Berrin J.G."/>
            <person name="Master E.R."/>
            <person name="Rosso M.N."/>
        </authorList>
    </citation>
    <scope>NUCLEOTIDE SEQUENCE [LARGE SCALE GENOMIC DNA]</scope>
    <source>
        <strain evidence="7 8">BRFM310</strain>
    </source>
</reference>
<proteinExistence type="inferred from homology"/>
<evidence type="ECO:0000313" key="8">
    <source>
        <dbReference type="Proteomes" id="UP000193067"/>
    </source>
</evidence>
<sequence length="1049" mass="115982">MSANYIKVLDGGSIHKITSGQVVVDLQTAVKELVENSLDAGATNIEVRFKQYGLESFEVIDNGSGISPNDYDSIALKHHTSKLSSFTDLEAVTTFGFRGEALSSLCALAESMTVTTATEAEAPVGTIIEFERTGKVKSRKGKTARQRGTTVTVTGLFKPLPVRRKEFERNAKREFGKALSLLHAYALVPCAQENKGTRLTVTNQMPGGSKTVQLRTDGVPSVRASVSAIWGPKALESLVELDLTFNVEIETSVLRRLGKDSGDVNANEIKVKGLVSKFSVGCGRNGTDRQFFFVNGRPCAPSKVQKTFNEVYRSFNATQSPFVIADFILPTHSCDINVSPDKRTILLHSENNLIQALRVALEEAFAPARSTFDVNPAPVAKPARVIRRADDESLEQSPHKDPLFLPDLVAEDSQEERSITPAQTLATAEAVEQEPKEPADAGDASFGEPLLLFEECPVTNPADSLDTNDLQTITHAQAQENDVGLSEGSARQDLSGSRRAETLAVSQSSPITQMFRKQQYRRSRSSTEMDVVDEKSLPQPEDPDEDEPRVSSVGLPQNSAEARRRISQFQDSPVPAVKSPVRLVTRTKSTNSAIVAAQTTLSTSGASWNLRRQPSEPSSAERPRKRGRLELEDEEPRKHSTAPRSRDARQGMRQLLQGFARPGSLDHAPMDVDDAVDDADIEKAEVEGSQHSSRQPSEEPHRANSPSPPSDSEERMDRETLVMSDMIDLTQDEIPSQSDAFQSSTTSVSEEIIRTGNRECVSLGFDMTHVVEHWKKLRARLANARRQQEIQHASLQDKGTNQDASASINADDEEATETLSRVIEKADFASMEVVGQFNLGFIIARRRKPAGEQEFTESRGLDDLFIIDQHAADEKYNFETLQQTTKIESQKLFHPQVLELTAADELIALENVDVLRQNGFEVEVFEDRPPGQRVQLIAQPISKSTVFDMKDLEELLHLLQDRPAGQMVRCSKARAMFAMRACRKSIMIGKPLNLRQMALVVQHMGTMDQPWHCPHGRPTMRHLTDISGMGWDLQQAPMGRVDWSAFGRA</sequence>
<dbReference type="GO" id="GO:0032389">
    <property type="term" value="C:MutLalpha complex"/>
    <property type="evidence" value="ECO:0007669"/>
    <property type="project" value="TreeGrafter"/>
</dbReference>
<keyword evidence="2" id="KW-0227">DNA damage</keyword>
<dbReference type="Pfam" id="PF01119">
    <property type="entry name" value="DNA_mis_repair"/>
    <property type="match status" value="1"/>
</dbReference>
<evidence type="ECO:0000256" key="3">
    <source>
        <dbReference type="ARBA" id="ARBA00070941"/>
    </source>
</evidence>
<dbReference type="GO" id="GO:0016887">
    <property type="term" value="F:ATP hydrolysis activity"/>
    <property type="evidence" value="ECO:0007669"/>
    <property type="project" value="InterPro"/>
</dbReference>
<feature type="domain" description="MutL C-terminal dimerisation" evidence="5">
    <location>
        <begin position="833"/>
        <end position="992"/>
    </location>
</feature>
<dbReference type="InterPro" id="IPR042120">
    <property type="entry name" value="MutL_C_dimsub"/>
</dbReference>
<dbReference type="PANTHER" id="PTHR10073">
    <property type="entry name" value="DNA MISMATCH REPAIR PROTEIN MLH, PMS, MUTL"/>
    <property type="match status" value="1"/>
</dbReference>
<comment type="similarity">
    <text evidence="1">Belongs to the DNA mismatch repair MutL/HexB family.</text>
</comment>
<dbReference type="Gene3D" id="3.30.1540.20">
    <property type="entry name" value="MutL, C-terminal domain, dimerisation subdomain"/>
    <property type="match status" value="1"/>
</dbReference>
<dbReference type="GO" id="GO:0140664">
    <property type="term" value="F:ATP-dependent DNA damage sensor activity"/>
    <property type="evidence" value="ECO:0007669"/>
    <property type="project" value="InterPro"/>
</dbReference>
<feature type="region of interest" description="Disordered" evidence="4">
    <location>
        <begin position="412"/>
        <end position="445"/>
    </location>
</feature>
<evidence type="ECO:0000259" key="6">
    <source>
        <dbReference type="SMART" id="SM01340"/>
    </source>
</evidence>
<dbReference type="SUPFAM" id="SSF118116">
    <property type="entry name" value="DNA mismatch repair protein MutL"/>
    <property type="match status" value="1"/>
</dbReference>
<organism evidence="7 8">
    <name type="scientific">Trametes coccinea (strain BRFM310)</name>
    <name type="common">Pycnoporus coccineus</name>
    <dbReference type="NCBI Taxonomy" id="1353009"/>
    <lineage>
        <taxon>Eukaryota</taxon>
        <taxon>Fungi</taxon>
        <taxon>Dikarya</taxon>
        <taxon>Basidiomycota</taxon>
        <taxon>Agaricomycotina</taxon>
        <taxon>Agaricomycetes</taxon>
        <taxon>Polyporales</taxon>
        <taxon>Polyporaceae</taxon>
        <taxon>Trametes</taxon>
    </lineage>
</organism>
<dbReference type="Gene3D" id="3.30.565.10">
    <property type="entry name" value="Histidine kinase-like ATPase, C-terminal domain"/>
    <property type="match status" value="1"/>
</dbReference>
<accession>A0A1Y2IB50</accession>
<feature type="compositionally biased region" description="Polar residues" evidence="4">
    <location>
        <begin position="504"/>
        <end position="516"/>
    </location>
</feature>
<feature type="region of interest" description="Disordered" evidence="4">
    <location>
        <begin position="788"/>
        <end position="813"/>
    </location>
</feature>
<dbReference type="InterPro" id="IPR014721">
    <property type="entry name" value="Ribsml_uS5_D2-typ_fold_subgr"/>
</dbReference>
<name>A0A1Y2IB50_TRAC3</name>
<dbReference type="GO" id="GO:0000710">
    <property type="term" value="P:meiotic mismatch repair"/>
    <property type="evidence" value="ECO:0007669"/>
    <property type="project" value="UniProtKB-ARBA"/>
</dbReference>
<dbReference type="AlphaFoldDB" id="A0A1Y2IB50"/>
<feature type="region of interest" description="Disordered" evidence="4">
    <location>
        <begin position="683"/>
        <end position="716"/>
    </location>
</feature>
<evidence type="ECO:0000256" key="2">
    <source>
        <dbReference type="ARBA" id="ARBA00022763"/>
    </source>
</evidence>
<gene>
    <name evidence="7" type="ORF">PYCCODRAFT_1439383</name>
</gene>
<dbReference type="CDD" id="cd03484">
    <property type="entry name" value="MutL_Trans_hPMS_2_like"/>
    <property type="match status" value="1"/>
</dbReference>
<feature type="region of interest" description="Disordered" evidence="4">
    <location>
        <begin position="477"/>
        <end position="649"/>
    </location>
</feature>
<dbReference type="STRING" id="1353009.A0A1Y2IB50"/>
<feature type="domain" description="DNA mismatch repair protein S5" evidence="6">
    <location>
        <begin position="226"/>
        <end position="366"/>
    </location>
</feature>
<dbReference type="NCBIfam" id="TIGR00585">
    <property type="entry name" value="mutl"/>
    <property type="match status" value="1"/>
</dbReference>
<dbReference type="GO" id="GO:0005524">
    <property type="term" value="F:ATP binding"/>
    <property type="evidence" value="ECO:0007669"/>
    <property type="project" value="InterPro"/>
</dbReference>
<dbReference type="InterPro" id="IPR002099">
    <property type="entry name" value="MutL/Mlh/PMS"/>
</dbReference>
<evidence type="ECO:0000256" key="1">
    <source>
        <dbReference type="ARBA" id="ARBA00006082"/>
    </source>
</evidence>
<keyword evidence="8" id="KW-1185">Reference proteome</keyword>
<evidence type="ECO:0000259" key="5">
    <source>
        <dbReference type="SMART" id="SM00853"/>
    </source>
</evidence>
<dbReference type="Pfam" id="PF13589">
    <property type="entry name" value="HATPase_c_3"/>
    <property type="match status" value="1"/>
</dbReference>
<dbReference type="PANTHER" id="PTHR10073:SF52">
    <property type="entry name" value="MISMATCH REPAIR ENDONUCLEASE PMS2"/>
    <property type="match status" value="1"/>
</dbReference>
<dbReference type="InterPro" id="IPR014790">
    <property type="entry name" value="MutL_C"/>
</dbReference>